<keyword evidence="7 9" id="KW-0472">Membrane</keyword>
<dbReference type="Pfam" id="PF00664">
    <property type="entry name" value="ABC_membrane"/>
    <property type="match status" value="1"/>
</dbReference>
<evidence type="ECO:0000256" key="1">
    <source>
        <dbReference type="ARBA" id="ARBA00004141"/>
    </source>
</evidence>
<evidence type="ECO:0000259" key="11">
    <source>
        <dbReference type="PROSITE" id="PS50929"/>
    </source>
</evidence>
<comment type="subcellular location">
    <subcellularLocation>
        <location evidence="1">Membrane</location>
        <topology evidence="1">Multi-pass membrane protein</topology>
    </subcellularLocation>
</comment>
<dbReference type="InterPro" id="IPR011527">
    <property type="entry name" value="ABC1_TM_dom"/>
</dbReference>
<dbReference type="PANTHER" id="PTHR24223:SF461">
    <property type="entry name" value="ATP-BINDING CASSETTE SUB-FAMILY C MEMBER SUR"/>
    <property type="match status" value="1"/>
</dbReference>
<dbReference type="CDD" id="cd03244">
    <property type="entry name" value="ABCC_MRP_domain2"/>
    <property type="match status" value="1"/>
</dbReference>
<dbReference type="SUPFAM" id="SSF90123">
    <property type="entry name" value="ABC transporter transmembrane region"/>
    <property type="match status" value="1"/>
</dbReference>
<comment type="caution">
    <text evidence="12">The sequence shown here is derived from an EMBL/GenBank/DDBJ whole genome shotgun (WGS) entry which is preliminary data.</text>
</comment>
<evidence type="ECO:0000256" key="6">
    <source>
        <dbReference type="ARBA" id="ARBA00022989"/>
    </source>
</evidence>
<protein>
    <submittedName>
        <fullName evidence="12">Uncharacterized protein</fullName>
    </submittedName>
</protein>
<keyword evidence="3 9" id="KW-0812">Transmembrane</keyword>
<dbReference type="FunFam" id="3.40.50.300:FF:000838">
    <property type="entry name" value="ABC multidrug transporter (Eurofung)"/>
    <property type="match status" value="1"/>
</dbReference>
<dbReference type="SMART" id="SM00382">
    <property type="entry name" value="AAA"/>
    <property type="match status" value="2"/>
</dbReference>
<evidence type="ECO:0000256" key="8">
    <source>
        <dbReference type="SAM" id="MobiDB-lite"/>
    </source>
</evidence>
<accession>A0ABD0LI33</accession>
<feature type="transmembrane region" description="Helical" evidence="9">
    <location>
        <begin position="408"/>
        <end position="434"/>
    </location>
</feature>
<evidence type="ECO:0000256" key="7">
    <source>
        <dbReference type="ARBA" id="ARBA00023136"/>
    </source>
</evidence>
<dbReference type="PROSITE" id="PS00211">
    <property type="entry name" value="ABC_TRANSPORTER_1"/>
    <property type="match status" value="2"/>
</dbReference>
<feature type="transmembrane region" description="Helical" evidence="9">
    <location>
        <begin position="503"/>
        <end position="519"/>
    </location>
</feature>
<evidence type="ECO:0000256" key="3">
    <source>
        <dbReference type="ARBA" id="ARBA00022692"/>
    </source>
</evidence>
<evidence type="ECO:0000259" key="10">
    <source>
        <dbReference type="PROSITE" id="PS50893"/>
    </source>
</evidence>
<feature type="domain" description="ABC transporter" evidence="10">
    <location>
        <begin position="690"/>
        <end position="925"/>
    </location>
</feature>
<keyword evidence="6 9" id="KW-1133">Transmembrane helix</keyword>
<evidence type="ECO:0000256" key="9">
    <source>
        <dbReference type="SAM" id="Phobius"/>
    </source>
</evidence>
<dbReference type="InterPro" id="IPR017871">
    <property type="entry name" value="ABC_transporter-like_CS"/>
</dbReference>
<dbReference type="Proteomes" id="UP001519460">
    <property type="component" value="Unassembled WGS sequence"/>
</dbReference>
<keyword evidence="4" id="KW-0547">Nucleotide-binding</keyword>
<reference evidence="12 13" key="1">
    <citation type="journal article" date="2023" name="Sci. Data">
        <title>Genome assembly of the Korean intertidal mud-creeper Batillaria attramentaria.</title>
        <authorList>
            <person name="Patra A.K."/>
            <person name="Ho P.T."/>
            <person name="Jun S."/>
            <person name="Lee S.J."/>
            <person name="Kim Y."/>
            <person name="Won Y.J."/>
        </authorList>
    </citation>
    <scope>NUCLEOTIDE SEQUENCE [LARGE SCALE GENOMIC DNA]</scope>
    <source>
        <strain evidence="12">Wonlab-2016</strain>
    </source>
</reference>
<proteinExistence type="predicted"/>
<evidence type="ECO:0000313" key="13">
    <source>
        <dbReference type="Proteomes" id="UP001519460"/>
    </source>
</evidence>
<evidence type="ECO:0000313" key="12">
    <source>
        <dbReference type="EMBL" id="KAK7499154.1"/>
    </source>
</evidence>
<dbReference type="PROSITE" id="PS50929">
    <property type="entry name" value="ABC_TM1F"/>
    <property type="match status" value="1"/>
</dbReference>
<dbReference type="AlphaFoldDB" id="A0ABD0LI33"/>
<feature type="domain" description="ABC transmembrane type-1" evidence="11">
    <location>
        <begin position="408"/>
        <end position="648"/>
    </location>
</feature>
<dbReference type="PROSITE" id="PS50893">
    <property type="entry name" value="ABC_TRANSPORTER_2"/>
    <property type="match status" value="2"/>
</dbReference>
<feature type="region of interest" description="Disordered" evidence="8">
    <location>
        <begin position="229"/>
        <end position="249"/>
    </location>
</feature>
<dbReference type="Pfam" id="PF00005">
    <property type="entry name" value="ABC_tran"/>
    <property type="match status" value="2"/>
</dbReference>
<dbReference type="SUPFAM" id="SSF52540">
    <property type="entry name" value="P-loop containing nucleoside triphosphate hydrolases"/>
    <property type="match status" value="2"/>
</dbReference>
<name>A0ABD0LI33_9CAEN</name>
<dbReference type="GO" id="GO:0016020">
    <property type="term" value="C:membrane"/>
    <property type="evidence" value="ECO:0007669"/>
    <property type="project" value="UniProtKB-SubCell"/>
</dbReference>
<dbReference type="InterPro" id="IPR003593">
    <property type="entry name" value="AAA+_ATPase"/>
</dbReference>
<dbReference type="InterPro" id="IPR027417">
    <property type="entry name" value="P-loop_NTPase"/>
</dbReference>
<dbReference type="EMBL" id="JACVVK020000046">
    <property type="protein sequence ID" value="KAK7499154.1"/>
    <property type="molecule type" value="Genomic_DNA"/>
</dbReference>
<evidence type="ECO:0000256" key="4">
    <source>
        <dbReference type="ARBA" id="ARBA00022741"/>
    </source>
</evidence>
<keyword evidence="2" id="KW-0813">Transport</keyword>
<feature type="region of interest" description="Disordered" evidence="8">
    <location>
        <begin position="275"/>
        <end position="303"/>
    </location>
</feature>
<dbReference type="CDD" id="cd18602">
    <property type="entry name" value="ABC_6TM_SUR1_D2_like"/>
    <property type="match status" value="1"/>
</dbReference>
<organism evidence="12 13">
    <name type="scientific">Batillaria attramentaria</name>
    <dbReference type="NCBI Taxonomy" id="370345"/>
    <lineage>
        <taxon>Eukaryota</taxon>
        <taxon>Metazoa</taxon>
        <taxon>Spiralia</taxon>
        <taxon>Lophotrochozoa</taxon>
        <taxon>Mollusca</taxon>
        <taxon>Gastropoda</taxon>
        <taxon>Caenogastropoda</taxon>
        <taxon>Sorbeoconcha</taxon>
        <taxon>Cerithioidea</taxon>
        <taxon>Batillariidae</taxon>
        <taxon>Batillaria</taxon>
    </lineage>
</organism>
<feature type="domain" description="ABC transporter" evidence="10">
    <location>
        <begin position="1"/>
        <end position="196"/>
    </location>
</feature>
<dbReference type="GO" id="GO:0005524">
    <property type="term" value="F:ATP binding"/>
    <property type="evidence" value="ECO:0007669"/>
    <property type="project" value="UniProtKB-KW"/>
</dbReference>
<sequence length="1005" mass="111986">MVVGQVGAGKSSLLAAILGEMVKVSGSVDWASDVSVAYVSQSPWLLNASLRENILFGSSYVWRKYKKVITACALQPDIDQLPSGDLTEIGEKGLTLSGGQKQRVALARALYSNADVVILDDPLASLDPHVGRQVFEEAIMKRMVRRKKTVVMVTHHVQYLSHAGQVLVMADGTVYYQGKVGDVKKFDPDLYESWRKAIKDARATEHSINTAAASLYRIDSGDHLMVERKHSSGSNMGHDPLVRPPSVQSQLSVPGLPINARKMSQMSHMSVMTEASNEELAEQEDEETKDETDGVGEKGQMVKQEHKETGAVAFSVYLRYIRACSVPLCIISIILQIIYHSILVFSNFWLAQWSNYSDAAARRKSQPSPHPVNLVHYNISTNGSQSFIVDNQTSSQGVPFDNTHYMEVYASLSCASVIAAFLATFIVLISGTYGGKVLYINMLRNVVHLPMRFFDTNPSGRILNRFSADITAIDQRLSSFIENLLRCVFYCLSAIVINAVVTPWFLLAAVPLAICYYLLQRFFRSTSRELQRLDSVTKSPIFSHFSESLAGLQTIRAFRAEKEFWRKAMHSIDTNITPFLFLQTINRWLGVRLDYMSCLLVFASAVASLSAGVTGNVEPAFIGLCITYALMISGQLNWIVRISAEVEMAMNSVERVLEYTDEPCEVQKHNRKEEKKESDYDESWPSRGMVEFHEVSLAYAEDLDPVLNNASFVIDPGEKIGVCGRTGSGKTSTVLSLFRVLNIVNGEIRIDNTDITRISLHHLRSRLAIIPQDPVLFSGTIRFNLDPEGILSDDRLWAALEAVQMKEFVQTLAEKLEAEVTEGGGNFSLGQRQLLCMARAIARNSRIVILDEATASIDHGTDNKLQEIVHGPEFEGRTVITIAHRISTIKQYDRVMVLDNGFLLEFASPNELLADPNSLFYSLANAAEPSEALELDYVTEDMLSEPQMKDTIIKYNTGRHHLLQNVRCSIYCATGEQPFSSTGTQYEMLNQPKSSQTSQLSFRMS</sequence>
<gene>
    <name evidence="12" type="ORF">BaRGS_00009701</name>
</gene>
<keyword evidence="5" id="KW-0067">ATP-binding</keyword>
<dbReference type="InterPro" id="IPR036640">
    <property type="entry name" value="ABC1_TM_sf"/>
</dbReference>
<dbReference type="InterPro" id="IPR003439">
    <property type="entry name" value="ABC_transporter-like_ATP-bd"/>
</dbReference>
<evidence type="ECO:0000256" key="5">
    <source>
        <dbReference type="ARBA" id="ARBA00022840"/>
    </source>
</evidence>
<dbReference type="InterPro" id="IPR050173">
    <property type="entry name" value="ABC_transporter_C-like"/>
</dbReference>
<feature type="compositionally biased region" description="Acidic residues" evidence="8">
    <location>
        <begin position="276"/>
        <end position="290"/>
    </location>
</feature>
<dbReference type="PANTHER" id="PTHR24223">
    <property type="entry name" value="ATP-BINDING CASSETTE SUB-FAMILY C"/>
    <property type="match status" value="1"/>
</dbReference>
<keyword evidence="13" id="KW-1185">Reference proteome</keyword>
<evidence type="ECO:0000256" key="2">
    <source>
        <dbReference type="ARBA" id="ARBA00022448"/>
    </source>
</evidence>
<dbReference type="CDD" id="cd03250">
    <property type="entry name" value="ABCC_MRP_domain1"/>
    <property type="match status" value="1"/>
</dbReference>
<dbReference type="Gene3D" id="3.40.50.300">
    <property type="entry name" value="P-loop containing nucleotide triphosphate hydrolases"/>
    <property type="match status" value="2"/>
</dbReference>
<feature type="transmembrane region" description="Helical" evidence="9">
    <location>
        <begin position="328"/>
        <end position="350"/>
    </location>
</feature>
<dbReference type="FunFam" id="3.40.50.300:FF:000997">
    <property type="entry name" value="Multidrug resistance-associated protein 1"/>
    <property type="match status" value="1"/>
</dbReference>
<dbReference type="Gene3D" id="1.20.1560.10">
    <property type="entry name" value="ABC transporter type 1, transmembrane domain"/>
    <property type="match status" value="1"/>
</dbReference>